<dbReference type="PANTHER" id="PTHR15494:SF0">
    <property type="entry name" value="CALCIUM-BINDING TYROSINE PHOSPHORYLATION-REGULATED PROTEIN"/>
    <property type="match status" value="1"/>
</dbReference>
<sequence>MQTAKPRMVVPYGLKTLLEGVSRAVLKASPPNITEFAAVYFRELILFREEHPDMDIKDLVREFHTTRVEGWAEGAGGAQPVPRSKRADVGDAFRSDLDTMTPVSDEPKRKEKSTDTEEDQISEEPKRELSTKTTQYPSTVDEFVQKAEDEKGAGLAYIPADPAQLATQMLGNIEMVGSEPELKDVAISVQTLPKMSHSSEDIGAAVAPVPLAPAPPAPALAPEPGPAEAAAEEEGSVLEAEPAAAPEAEPEPEPEPAPQAEPEPEPEPAPEAEPEPEPEPAPAEPEPEPEPIPAEPELEPEPTPAEAAPAASAHSLRAGSATQSHTSVPGEAVTSGSQAELPPADLVDPASSDPLQEEPPPAPPPPPDKDPLQAEPCPSEIDIMSDLRITPMCDDDPEAGGEPLPPPYVEQFPQHIVIPFVDTVACLLDPLTASLNAGQLTSILDPSADDAECDPDRMDTSEQLRSADPGFIMSAMATSEPGQPPPYSNVWTLYCLTDLKQQGRKSPPPPQPPLPSVGTGVPVPQATLFISSGKDQPQYLQPQMIQQGQPPQVSSPTYVMMEEGKKGNAPPFILVGSSVQNKQDWKPIPGHAVLTQPDAAGTVRRFATIPVPVARPADPKTANPNTNSAQDSGRPPTPVFLSVAIPLEDVMNGKKGSGAGDKAPFAGSYGIAGEITFTTASVRRTE</sequence>
<dbReference type="OrthoDB" id="252964at2759"/>
<organism evidence="3 4">
    <name type="scientific">Pogona vitticeps</name>
    <name type="common">central bearded dragon</name>
    <dbReference type="NCBI Taxonomy" id="103695"/>
    <lineage>
        <taxon>Eukaryota</taxon>
        <taxon>Metazoa</taxon>
        <taxon>Chordata</taxon>
        <taxon>Craniata</taxon>
        <taxon>Vertebrata</taxon>
        <taxon>Euteleostomi</taxon>
        <taxon>Lepidosauria</taxon>
        <taxon>Squamata</taxon>
        <taxon>Bifurcata</taxon>
        <taxon>Unidentata</taxon>
        <taxon>Episquamata</taxon>
        <taxon>Toxicofera</taxon>
        <taxon>Iguania</taxon>
        <taxon>Acrodonta</taxon>
        <taxon>Agamidae</taxon>
        <taxon>Amphibolurinae</taxon>
        <taxon>Pogona</taxon>
    </lineage>
</organism>
<dbReference type="GeneID" id="110074949"/>
<feature type="region of interest" description="Disordered" evidence="1">
    <location>
        <begin position="614"/>
        <end position="637"/>
    </location>
</feature>
<dbReference type="InterPro" id="IPR003117">
    <property type="entry name" value="cAMP_dep_PK_reg_su_I/II_a/b"/>
</dbReference>
<proteinExistence type="predicted"/>
<reference evidence="4 5" key="1">
    <citation type="submission" date="2025-05" db="UniProtKB">
        <authorList>
            <consortium name="RefSeq"/>
        </authorList>
    </citation>
    <scope>IDENTIFICATION</scope>
</reference>
<dbReference type="InterPro" id="IPR038848">
    <property type="entry name" value="CABYR"/>
</dbReference>
<feature type="region of interest" description="Disordered" evidence="1">
    <location>
        <begin position="71"/>
        <end position="138"/>
    </location>
</feature>
<dbReference type="Pfam" id="PF02197">
    <property type="entry name" value="RIIa"/>
    <property type="match status" value="1"/>
</dbReference>
<evidence type="ECO:0000313" key="4">
    <source>
        <dbReference type="RefSeq" id="XP_020641387.2"/>
    </source>
</evidence>
<evidence type="ECO:0000259" key="2">
    <source>
        <dbReference type="SMART" id="SM00394"/>
    </source>
</evidence>
<feature type="domain" description="RIIa" evidence="2">
    <location>
        <begin position="12"/>
        <end position="49"/>
    </location>
</feature>
<feature type="compositionally biased region" description="Low complexity" evidence="1">
    <location>
        <begin position="237"/>
        <end position="247"/>
    </location>
</feature>
<feature type="compositionally biased region" description="Pro residues" evidence="1">
    <location>
        <begin position="357"/>
        <end position="366"/>
    </location>
</feature>
<protein>
    <submittedName>
        <fullName evidence="4 5">Calcium-binding tyrosine phosphorylation-regulated protein isoform X1</fullName>
    </submittedName>
</protein>
<evidence type="ECO:0000256" key="1">
    <source>
        <dbReference type="SAM" id="MobiDB-lite"/>
    </source>
</evidence>
<accession>A0A6J0SYC0</accession>
<dbReference type="InterPro" id="IPR047579">
    <property type="entry name" value="DD_CABYR_SP17"/>
</dbReference>
<dbReference type="SMART" id="SM00394">
    <property type="entry name" value="RIIa"/>
    <property type="match status" value="1"/>
</dbReference>
<feature type="compositionally biased region" description="Pro residues" evidence="1">
    <location>
        <begin position="210"/>
        <end position="225"/>
    </location>
</feature>
<dbReference type="RefSeq" id="XP_020641387.2">
    <property type="nucleotide sequence ID" value="XM_020785728.2"/>
</dbReference>
<dbReference type="CDD" id="cd12100">
    <property type="entry name" value="DD_CABYR_SP17"/>
    <property type="match status" value="1"/>
</dbReference>
<dbReference type="RefSeq" id="XP_072854961.1">
    <property type="nucleotide sequence ID" value="XM_072998860.1"/>
</dbReference>
<evidence type="ECO:0000313" key="3">
    <source>
        <dbReference type="Proteomes" id="UP001652642"/>
    </source>
</evidence>
<dbReference type="PRINTS" id="PR01217">
    <property type="entry name" value="PRICHEXTENSN"/>
</dbReference>
<feature type="compositionally biased region" description="Pro residues" evidence="1">
    <location>
        <begin position="279"/>
        <end position="294"/>
    </location>
</feature>
<dbReference type="Gene3D" id="1.20.890.10">
    <property type="entry name" value="cAMP-dependent protein kinase regulatory subunit, dimerization-anchoring domain"/>
    <property type="match status" value="1"/>
</dbReference>
<feature type="compositionally biased region" description="Polar residues" evidence="1">
    <location>
        <begin position="622"/>
        <end position="631"/>
    </location>
</feature>
<evidence type="ECO:0000313" key="5">
    <source>
        <dbReference type="RefSeq" id="XP_072854961.1"/>
    </source>
</evidence>
<name>A0A6J0SYC0_9SAUR</name>
<feature type="compositionally biased region" description="Acidic residues" evidence="1">
    <location>
        <begin position="262"/>
        <end position="278"/>
    </location>
</feature>
<feature type="compositionally biased region" description="Basic and acidic residues" evidence="1">
    <location>
        <begin position="105"/>
        <end position="115"/>
    </location>
</feature>
<feature type="region of interest" description="Disordered" evidence="1">
    <location>
        <begin position="206"/>
        <end position="377"/>
    </location>
</feature>
<dbReference type="Proteomes" id="UP001652642">
    <property type="component" value="Chromosome 4"/>
</dbReference>
<dbReference type="SUPFAM" id="SSF47391">
    <property type="entry name" value="Dimerization-anchoring domain of cAMP-dependent PK regulatory subunit"/>
    <property type="match status" value="1"/>
</dbReference>
<keyword evidence="3" id="KW-1185">Reference proteome</keyword>
<feature type="compositionally biased region" description="Basic and acidic residues" evidence="1">
    <location>
        <begin position="85"/>
        <end position="97"/>
    </location>
</feature>
<gene>
    <name evidence="4 5" type="primary">CABYR</name>
</gene>
<dbReference type="PANTHER" id="PTHR15494">
    <property type="entry name" value="CALCIUM-BINDING TYROSINE PHOSPHORYLATION-REGULATED PROTEIN"/>
    <property type="match status" value="1"/>
</dbReference>